<dbReference type="Proteomes" id="UP000263900">
    <property type="component" value="Chromosome"/>
</dbReference>
<protein>
    <recommendedName>
        <fullName evidence="3">T9SS C-terminal target domain-containing protein</fullName>
    </recommendedName>
</protein>
<sequence>MKHNINTGTEVQKAEQQQAIQRQLNRLLQEAPVGTPDNTHNQNKHIVITKVLVRPNPFFTAITLDVTSEQSRHTIVRMYDTEGHIVKMFSWFLVKGTNVTSINEINSLSAGKYHLDMIDNEGKLLYSTNVTKENLAHL</sequence>
<name>A0A3B7MYJ7_9BACT</name>
<proteinExistence type="predicted"/>
<gene>
    <name evidence="1" type="ORF">D3H65_31070</name>
</gene>
<accession>A0A3B7MYJ7</accession>
<evidence type="ECO:0000313" key="1">
    <source>
        <dbReference type="EMBL" id="AXY78170.1"/>
    </source>
</evidence>
<dbReference type="OrthoDB" id="673391at2"/>
<evidence type="ECO:0008006" key="3">
    <source>
        <dbReference type="Google" id="ProtNLM"/>
    </source>
</evidence>
<dbReference type="AlphaFoldDB" id="A0A3B7MYJ7"/>
<dbReference type="RefSeq" id="WP_119054043.1">
    <property type="nucleotide sequence ID" value="NZ_CP032157.1"/>
</dbReference>
<dbReference type="KEGG" id="pseg:D3H65_31070"/>
<dbReference type="EMBL" id="CP032157">
    <property type="protein sequence ID" value="AXY78170.1"/>
    <property type="molecule type" value="Genomic_DNA"/>
</dbReference>
<reference evidence="1 2" key="1">
    <citation type="submission" date="2018-09" db="EMBL/GenBank/DDBJ databases">
        <title>Genome sequencing of strain 6GH32-13.</title>
        <authorList>
            <person name="Weon H.-Y."/>
            <person name="Heo J."/>
            <person name="Kwon S.-W."/>
        </authorList>
    </citation>
    <scope>NUCLEOTIDE SEQUENCE [LARGE SCALE GENOMIC DNA]</scope>
    <source>
        <strain evidence="1 2">5GH32-13</strain>
    </source>
</reference>
<evidence type="ECO:0000313" key="2">
    <source>
        <dbReference type="Proteomes" id="UP000263900"/>
    </source>
</evidence>
<keyword evidence="2" id="KW-1185">Reference proteome</keyword>
<organism evidence="1 2">
    <name type="scientific">Paraflavitalea soli</name>
    <dbReference type="NCBI Taxonomy" id="2315862"/>
    <lineage>
        <taxon>Bacteria</taxon>
        <taxon>Pseudomonadati</taxon>
        <taxon>Bacteroidota</taxon>
        <taxon>Chitinophagia</taxon>
        <taxon>Chitinophagales</taxon>
        <taxon>Chitinophagaceae</taxon>
        <taxon>Paraflavitalea</taxon>
    </lineage>
</organism>